<organism evidence="3 4">
    <name type="scientific">Citrobacter amalonaticus Y19</name>
    <dbReference type="NCBI Taxonomy" id="1261127"/>
    <lineage>
        <taxon>Bacteria</taxon>
        <taxon>Pseudomonadati</taxon>
        <taxon>Pseudomonadota</taxon>
        <taxon>Gammaproteobacteria</taxon>
        <taxon>Enterobacterales</taxon>
        <taxon>Enterobacteriaceae</taxon>
        <taxon>Citrobacter</taxon>
    </lineage>
</organism>
<feature type="transmembrane region" description="Helical" evidence="2">
    <location>
        <begin position="73"/>
        <end position="91"/>
    </location>
</feature>
<dbReference type="PATRIC" id="fig|1261127.3.peg.434"/>
<dbReference type="OrthoDB" id="9816293at2"/>
<dbReference type="EMBL" id="CP011132">
    <property type="protein sequence ID" value="AKE58023.1"/>
    <property type="molecule type" value="Genomic_DNA"/>
</dbReference>
<protein>
    <recommendedName>
        <fullName evidence="1">Inner membrane protein</fullName>
    </recommendedName>
</protein>
<gene>
    <name evidence="3" type="ORF">F384_02100</name>
</gene>
<accession>A0A0F6RE66</accession>
<evidence type="ECO:0000256" key="2">
    <source>
        <dbReference type="SAM" id="Phobius"/>
    </source>
</evidence>
<evidence type="ECO:0000256" key="1">
    <source>
        <dbReference type="PIRNR" id="PIRNR016789"/>
    </source>
</evidence>
<sequence>MQRILLIITGWLAVVLGTLGVVLPVLPTTPFILLAAWCFARSSPRFHDWLLYRSWFGSYLRFWQKYKAMPPGVKPRAIVMILITFAISLWLTPMWWVRILLLMILVCLLIFMWRIPVIDEKQQKH</sequence>
<dbReference type="RefSeq" id="WP_046477044.1">
    <property type="nucleotide sequence ID" value="NZ_CP011132.1"/>
</dbReference>
<dbReference type="KEGG" id="cama:F384_02100"/>
<reference evidence="3 4" key="1">
    <citation type="journal article" date="2013" name="Appl. Microbiol. Biotechnol.">
        <title>Glycerol assimilation and production of 1,3-propanediol by Citrobacter amalonaticus Y19.</title>
        <authorList>
            <person name="Ainala S.K."/>
            <person name="Ashok S."/>
            <person name="Ko Y."/>
            <person name="Park S."/>
        </authorList>
    </citation>
    <scope>NUCLEOTIDE SEQUENCE [LARGE SCALE GENOMIC DNA]</scope>
    <source>
        <strain evidence="3 4">Y19</strain>
    </source>
</reference>
<keyword evidence="1 2" id="KW-0472">Membrane</keyword>
<dbReference type="HOGENOM" id="CLU_113299_1_0_6"/>
<proteinExistence type="predicted"/>
<keyword evidence="1" id="KW-0997">Cell inner membrane</keyword>
<dbReference type="PIRSF" id="PIRSF016789">
    <property type="entry name" value="DUF454"/>
    <property type="match status" value="1"/>
</dbReference>
<keyword evidence="2" id="KW-1133">Transmembrane helix</keyword>
<dbReference type="AlphaFoldDB" id="A0A0F6RE66"/>
<dbReference type="InterPro" id="IPR007401">
    <property type="entry name" value="DUF454"/>
</dbReference>
<dbReference type="Proteomes" id="UP000034085">
    <property type="component" value="Chromosome"/>
</dbReference>
<keyword evidence="1" id="KW-1003">Cell membrane</keyword>
<dbReference type="PANTHER" id="PTHR35813">
    <property type="entry name" value="INNER MEMBRANE PROTEIN YBAN"/>
    <property type="match status" value="1"/>
</dbReference>
<evidence type="ECO:0000313" key="4">
    <source>
        <dbReference type="Proteomes" id="UP000034085"/>
    </source>
</evidence>
<keyword evidence="2" id="KW-0812">Transmembrane</keyword>
<name>A0A0F6RE66_CITAM</name>
<evidence type="ECO:0000313" key="3">
    <source>
        <dbReference type="EMBL" id="AKE58023.1"/>
    </source>
</evidence>
<dbReference type="NCBIfam" id="NF007818">
    <property type="entry name" value="PRK10527.1"/>
    <property type="match status" value="1"/>
</dbReference>
<dbReference type="GO" id="GO:0005886">
    <property type="term" value="C:plasma membrane"/>
    <property type="evidence" value="ECO:0007669"/>
    <property type="project" value="UniProtKB-SubCell"/>
</dbReference>
<feature type="transmembrane region" description="Helical" evidence="2">
    <location>
        <begin position="97"/>
        <end position="115"/>
    </location>
</feature>
<dbReference type="Pfam" id="PF04304">
    <property type="entry name" value="DUF454"/>
    <property type="match status" value="1"/>
</dbReference>
<dbReference type="PANTHER" id="PTHR35813:SF1">
    <property type="entry name" value="INNER MEMBRANE PROTEIN YBAN"/>
    <property type="match status" value="1"/>
</dbReference>
<comment type="subcellular location">
    <subcellularLocation>
        <location evidence="1">Cell inner membrane</location>
        <topology evidence="1">Multi-pass membrane protein</topology>
    </subcellularLocation>
</comment>